<proteinExistence type="predicted"/>
<evidence type="ECO:0000313" key="2">
    <source>
        <dbReference type="EMBL" id="RMX39161.1"/>
    </source>
</evidence>
<gene>
    <name evidence="2" type="ORF">pdam_00021475</name>
</gene>
<feature type="non-terminal residue" evidence="2">
    <location>
        <position position="242"/>
    </location>
</feature>
<reference evidence="2 3" key="1">
    <citation type="journal article" date="2018" name="Sci. Rep.">
        <title>Comparative analysis of the Pocillopora damicornis genome highlights role of immune system in coral evolution.</title>
        <authorList>
            <person name="Cunning R."/>
            <person name="Bay R.A."/>
            <person name="Gillette P."/>
            <person name="Baker A.C."/>
            <person name="Traylor-Knowles N."/>
        </authorList>
    </citation>
    <scope>NUCLEOTIDE SEQUENCE [LARGE SCALE GENOMIC DNA]</scope>
    <source>
        <strain evidence="2">RSMAS</strain>
        <tissue evidence="2">Whole animal</tissue>
    </source>
</reference>
<accession>A0A3M6TCT4</accession>
<name>A0A3M6TCT4_POCDA</name>
<keyword evidence="3" id="KW-1185">Reference proteome</keyword>
<dbReference type="Proteomes" id="UP000275408">
    <property type="component" value="Unassembled WGS sequence"/>
</dbReference>
<dbReference type="AlphaFoldDB" id="A0A3M6TCT4"/>
<protein>
    <submittedName>
        <fullName evidence="2">Uncharacterized protein</fullName>
    </submittedName>
</protein>
<organism evidence="2 3">
    <name type="scientific">Pocillopora damicornis</name>
    <name type="common">Cauliflower coral</name>
    <name type="synonym">Millepora damicornis</name>
    <dbReference type="NCBI Taxonomy" id="46731"/>
    <lineage>
        <taxon>Eukaryota</taxon>
        <taxon>Metazoa</taxon>
        <taxon>Cnidaria</taxon>
        <taxon>Anthozoa</taxon>
        <taxon>Hexacorallia</taxon>
        <taxon>Scleractinia</taxon>
        <taxon>Astrocoeniina</taxon>
        <taxon>Pocilloporidae</taxon>
        <taxon>Pocillopora</taxon>
    </lineage>
</organism>
<feature type="non-terminal residue" evidence="2">
    <location>
        <position position="1"/>
    </location>
</feature>
<evidence type="ECO:0000313" key="3">
    <source>
        <dbReference type="Proteomes" id="UP000275408"/>
    </source>
</evidence>
<evidence type="ECO:0000256" key="1">
    <source>
        <dbReference type="SAM" id="MobiDB-lite"/>
    </source>
</evidence>
<feature type="region of interest" description="Disordered" evidence="1">
    <location>
        <begin position="215"/>
        <end position="242"/>
    </location>
</feature>
<feature type="compositionally biased region" description="Low complexity" evidence="1">
    <location>
        <begin position="218"/>
        <end position="231"/>
    </location>
</feature>
<comment type="caution">
    <text evidence="2">The sequence shown here is derived from an EMBL/GenBank/DDBJ whole genome shotgun (WGS) entry which is preliminary data.</text>
</comment>
<sequence>EQRDVITSRLRRLTVLVCPVRMALHHPREQQICSLCGRPVGSAGLRSLFSFFTPLPPPSGPFTLALSPLSVLSLRSPRSGRIPLPLPFGGPPPSLNSFRGPDRLLGKPFLSEEVGEVGEVGDVTVMVLLSTLISTLCSSVGLFGSAVPVDAAFCCSIRCVHTFTAGGGASLGASFGAALASFPPPRELSREAGSTALLGKPSSLDLALSRRLRKSGLSRRSFPPLSPSLDRLLSRRARPPEP</sequence>
<dbReference type="EMBL" id="RCHS01003856">
    <property type="protein sequence ID" value="RMX39161.1"/>
    <property type="molecule type" value="Genomic_DNA"/>
</dbReference>